<feature type="signal peptide" evidence="1">
    <location>
        <begin position="1"/>
        <end position="21"/>
    </location>
</feature>
<dbReference type="RefSeq" id="WP_160409334.1">
    <property type="nucleotide sequence ID" value="NZ_WSES01000004.1"/>
</dbReference>
<keyword evidence="3" id="KW-1185">Reference proteome</keyword>
<comment type="caution">
    <text evidence="2">The sequence shown here is derived from an EMBL/GenBank/DDBJ whole genome shotgun (WGS) entry which is preliminary data.</text>
</comment>
<name>A0A7X3FZX8_9BURK</name>
<accession>A0A7X3FZX8</accession>
<proteinExistence type="predicted"/>
<evidence type="ECO:0000256" key="1">
    <source>
        <dbReference type="SAM" id="SignalP"/>
    </source>
</evidence>
<evidence type="ECO:0000313" key="3">
    <source>
        <dbReference type="Proteomes" id="UP000443353"/>
    </source>
</evidence>
<dbReference type="EMBL" id="WSES01000004">
    <property type="protein sequence ID" value="MVW61121.1"/>
    <property type="molecule type" value="Genomic_DNA"/>
</dbReference>
<gene>
    <name evidence="2" type="ORF">GPY61_14405</name>
</gene>
<organism evidence="2 3">
    <name type="scientific">Massilia cellulosiltytica</name>
    <dbReference type="NCBI Taxonomy" id="2683234"/>
    <lineage>
        <taxon>Bacteria</taxon>
        <taxon>Pseudomonadati</taxon>
        <taxon>Pseudomonadota</taxon>
        <taxon>Betaproteobacteria</taxon>
        <taxon>Burkholderiales</taxon>
        <taxon>Oxalobacteraceae</taxon>
        <taxon>Telluria group</taxon>
        <taxon>Massilia</taxon>
    </lineage>
</organism>
<protein>
    <recommendedName>
        <fullName evidence="4">DUF1579 domain-containing protein</fullName>
    </recommendedName>
</protein>
<keyword evidence="1" id="KW-0732">Signal</keyword>
<reference evidence="2 3" key="1">
    <citation type="submission" date="2019-12" db="EMBL/GenBank/DDBJ databases">
        <authorList>
            <person name="Li C."/>
            <person name="Zhao J."/>
        </authorList>
    </citation>
    <scope>NUCLEOTIDE SEQUENCE [LARGE SCALE GENOMIC DNA]</scope>
    <source>
        <strain evidence="2 3">NEAU-DD11</strain>
    </source>
</reference>
<evidence type="ECO:0008006" key="4">
    <source>
        <dbReference type="Google" id="ProtNLM"/>
    </source>
</evidence>
<sequence>MKPSSIALLISAVLAFSQSSAAWPDNPATKTSAAAHDGQHDFDWEIGTWDTQLKRLREPLSGKADWVEYTGTSVVKAVMGGQANLVELDVRGISGRIAGVSLRLYQPATGQWTLHFANLANGLMTDPMQGSFKNGQGTFYGKDTVDGRAVLVRFLIVPMGAGQWRFEQAYSADGGRRWETNWIAVDTRRKG</sequence>
<dbReference type="AlphaFoldDB" id="A0A7X3FZX8"/>
<dbReference type="Proteomes" id="UP000443353">
    <property type="component" value="Unassembled WGS sequence"/>
</dbReference>
<feature type="chain" id="PRO_5031129122" description="DUF1579 domain-containing protein" evidence="1">
    <location>
        <begin position="22"/>
        <end position="191"/>
    </location>
</feature>
<evidence type="ECO:0000313" key="2">
    <source>
        <dbReference type="EMBL" id="MVW61121.1"/>
    </source>
</evidence>